<keyword evidence="3" id="KW-1185">Reference proteome</keyword>
<gene>
    <name evidence="2" type="ORF">HPG69_001432</name>
</gene>
<protein>
    <submittedName>
        <fullName evidence="2">Uncharacterized protein</fullName>
    </submittedName>
</protein>
<dbReference type="Proteomes" id="UP000551758">
    <property type="component" value="Unassembled WGS sequence"/>
</dbReference>
<sequence length="171" mass="19993">MWFCGMVLMWPMEYSHWTNLNTILDELAQRGHEVTVLVSSASILVDPNKQSVLNFEVYLTAFTENELHLLFMKWTKMWSYELPKSIFWAFIFFYFLLKYTSSITLCEDAILTKNLTKKLQESKFDVLGDAVSPYGELMSELLNLLWSIVFDSLLAIHMKNSVEGLHYLLPM</sequence>
<dbReference type="AlphaFoldDB" id="A0A7J7FFF3"/>
<reference evidence="2 3" key="1">
    <citation type="journal article" date="2020" name="Mol. Biol. Evol.">
        <title>Interspecific Gene Flow and the Evolution of Specialization in Black and White Rhinoceros.</title>
        <authorList>
            <person name="Moodley Y."/>
            <person name="Westbury M.V."/>
            <person name="Russo I.M."/>
            <person name="Gopalakrishnan S."/>
            <person name="Rakotoarivelo A."/>
            <person name="Olsen R.A."/>
            <person name="Prost S."/>
            <person name="Tunstall T."/>
            <person name="Ryder O.A."/>
            <person name="Dalen L."/>
            <person name="Bruford M.W."/>
        </authorList>
    </citation>
    <scope>NUCLEOTIDE SEQUENCE [LARGE SCALE GENOMIC DNA]</scope>
    <source>
        <strain evidence="2">SBR-YM</strain>
        <tissue evidence="2">Skin</tissue>
    </source>
</reference>
<dbReference type="SUPFAM" id="SSF53756">
    <property type="entry name" value="UDP-Glycosyltransferase/glycogen phosphorylase"/>
    <property type="match status" value="1"/>
</dbReference>
<comment type="caution">
    <text evidence="2">The sequence shown here is derived from an EMBL/GenBank/DDBJ whole genome shotgun (WGS) entry which is preliminary data.</text>
</comment>
<keyword evidence="1" id="KW-0808">Transferase</keyword>
<evidence type="ECO:0000313" key="3">
    <source>
        <dbReference type="Proteomes" id="UP000551758"/>
    </source>
</evidence>
<evidence type="ECO:0000313" key="2">
    <source>
        <dbReference type="EMBL" id="KAF5926802.1"/>
    </source>
</evidence>
<dbReference type="EMBL" id="JACDTQ010000745">
    <property type="protein sequence ID" value="KAF5926802.1"/>
    <property type="molecule type" value="Genomic_DNA"/>
</dbReference>
<dbReference type="GO" id="GO:0008194">
    <property type="term" value="F:UDP-glycosyltransferase activity"/>
    <property type="evidence" value="ECO:0007669"/>
    <property type="project" value="InterPro"/>
</dbReference>
<proteinExistence type="predicted"/>
<dbReference type="InterPro" id="IPR002213">
    <property type="entry name" value="UDP_glucos_trans"/>
</dbReference>
<name>A0A7J7FFF3_DICBM</name>
<organism evidence="2 3">
    <name type="scientific">Diceros bicornis minor</name>
    <name type="common">South-central black rhinoceros</name>
    <dbReference type="NCBI Taxonomy" id="77932"/>
    <lineage>
        <taxon>Eukaryota</taxon>
        <taxon>Metazoa</taxon>
        <taxon>Chordata</taxon>
        <taxon>Craniata</taxon>
        <taxon>Vertebrata</taxon>
        <taxon>Euteleostomi</taxon>
        <taxon>Mammalia</taxon>
        <taxon>Eutheria</taxon>
        <taxon>Laurasiatheria</taxon>
        <taxon>Perissodactyla</taxon>
        <taxon>Rhinocerotidae</taxon>
        <taxon>Diceros</taxon>
    </lineage>
</organism>
<evidence type="ECO:0000256" key="1">
    <source>
        <dbReference type="ARBA" id="ARBA00022679"/>
    </source>
</evidence>
<dbReference type="Pfam" id="PF00201">
    <property type="entry name" value="UDPGT"/>
    <property type="match status" value="1"/>
</dbReference>
<accession>A0A7J7FFF3</accession>